<dbReference type="EMBL" id="MEKH01000001">
    <property type="protein sequence ID" value="ODO11511.1"/>
    <property type="molecule type" value="Genomic_DNA"/>
</dbReference>
<evidence type="ECO:0000256" key="7">
    <source>
        <dbReference type="SAM" id="Phobius"/>
    </source>
</evidence>
<feature type="transmembrane region" description="Helical" evidence="7">
    <location>
        <begin position="278"/>
        <end position="301"/>
    </location>
</feature>
<protein>
    <recommendedName>
        <fullName evidence="8">Major facilitator superfamily (MFS) profile domain-containing protein</fullName>
    </recommendedName>
</protein>
<evidence type="ECO:0000256" key="5">
    <source>
        <dbReference type="ARBA" id="ARBA00023136"/>
    </source>
</evidence>
<evidence type="ECO:0000256" key="2">
    <source>
        <dbReference type="ARBA" id="ARBA00022448"/>
    </source>
</evidence>
<feature type="transmembrane region" description="Helical" evidence="7">
    <location>
        <begin position="491"/>
        <end position="509"/>
    </location>
</feature>
<dbReference type="OrthoDB" id="440755at2759"/>
<dbReference type="PANTHER" id="PTHR42718:SF9">
    <property type="entry name" value="MAJOR FACILITATOR SUPERFAMILY MULTIDRUG TRANSPORTER MFSC"/>
    <property type="match status" value="1"/>
</dbReference>
<keyword evidence="2" id="KW-0813">Transport</keyword>
<evidence type="ECO:0000256" key="1">
    <source>
        <dbReference type="ARBA" id="ARBA00004141"/>
    </source>
</evidence>
<comment type="caution">
    <text evidence="9">The sequence shown here is derived from an EMBL/GenBank/DDBJ whole genome shotgun (WGS) entry which is preliminary data.</text>
</comment>
<dbReference type="Gene3D" id="1.20.1250.20">
    <property type="entry name" value="MFS general substrate transporter like domains"/>
    <property type="match status" value="2"/>
</dbReference>
<dbReference type="PANTHER" id="PTHR42718">
    <property type="entry name" value="MAJOR FACILITATOR SUPERFAMILY MULTIDRUG TRANSPORTER MFSC"/>
    <property type="match status" value="1"/>
</dbReference>
<keyword evidence="4 7" id="KW-1133">Transmembrane helix</keyword>
<feature type="transmembrane region" description="Helical" evidence="7">
    <location>
        <begin position="185"/>
        <end position="207"/>
    </location>
</feature>
<name>A0A1E3KEI7_9TREE</name>
<dbReference type="Pfam" id="PF07690">
    <property type="entry name" value="MFS_1"/>
    <property type="match status" value="1"/>
</dbReference>
<feature type="transmembrane region" description="Helical" evidence="7">
    <location>
        <begin position="418"/>
        <end position="442"/>
    </location>
</feature>
<evidence type="ECO:0000259" key="8">
    <source>
        <dbReference type="PROSITE" id="PS50850"/>
    </source>
</evidence>
<dbReference type="GO" id="GO:0016020">
    <property type="term" value="C:membrane"/>
    <property type="evidence" value="ECO:0007669"/>
    <property type="project" value="UniProtKB-SubCell"/>
</dbReference>
<evidence type="ECO:0000256" key="3">
    <source>
        <dbReference type="ARBA" id="ARBA00022692"/>
    </source>
</evidence>
<feature type="transmembrane region" description="Helical" evidence="7">
    <location>
        <begin position="56"/>
        <end position="80"/>
    </location>
</feature>
<dbReference type="SUPFAM" id="SSF103473">
    <property type="entry name" value="MFS general substrate transporter"/>
    <property type="match status" value="1"/>
</dbReference>
<feature type="transmembrane region" description="Helical" evidence="7">
    <location>
        <begin position="146"/>
        <end position="164"/>
    </location>
</feature>
<dbReference type="Proteomes" id="UP000095149">
    <property type="component" value="Unassembled WGS sequence"/>
</dbReference>
<feature type="compositionally biased region" description="Basic and acidic residues" evidence="6">
    <location>
        <begin position="17"/>
        <end position="28"/>
    </location>
</feature>
<dbReference type="GO" id="GO:0022857">
    <property type="term" value="F:transmembrane transporter activity"/>
    <property type="evidence" value="ECO:0007669"/>
    <property type="project" value="InterPro"/>
</dbReference>
<evidence type="ECO:0000256" key="4">
    <source>
        <dbReference type="ARBA" id="ARBA00022989"/>
    </source>
</evidence>
<keyword evidence="5 7" id="KW-0472">Membrane</keyword>
<feature type="transmembrane region" description="Helical" evidence="7">
    <location>
        <begin position="92"/>
        <end position="110"/>
    </location>
</feature>
<comment type="subcellular location">
    <subcellularLocation>
        <location evidence="1">Membrane</location>
        <topology evidence="1">Multi-pass membrane protein</topology>
    </subcellularLocation>
</comment>
<accession>A0A1E3KEI7</accession>
<feature type="transmembrane region" description="Helical" evidence="7">
    <location>
        <begin position="254"/>
        <end position="272"/>
    </location>
</feature>
<dbReference type="InterPro" id="IPR020846">
    <property type="entry name" value="MFS_dom"/>
</dbReference>
<keyword evidence="3 7" id="KW-0812">Transmembrane</keyword>
<feature type="transmembrane region" description="Helical" evidence="7">
    <location>
        <begin position="449"/>
        <end position="471"/>
    </location>
</feature>
<feature type="transmembrane region" description="Helical" evidence="7">
    <location>
        <begin position="213"/>
        <end position="233"/>
    </location>
</feature>
<feature type="transmembrane region" description="Helical" evidence="7">
    <location>
        <begin position="388"/>
        <end position="406"/>
    </location>
</feature>
<dbReference type="AlphaFoldDB" id="A0A1E3KEI7"/>
<dbReference type="InterPro" id="IPR036259">
    <property type="entry name" value="MFS_trans_sf"/>
</dbReference>
<feature type="domain" description="Major facilitator superfamily (MFS) profile" evidence="8">
    <location>
        <begin position="57"/>
        <end position="514"/>
    </location>
</feature>
<evidence type="ECO:0000313" key="10">
    <source>
        <dbReference type="Proteomes" id="UP000095149"/>
    </source>
</evidence>
<sequence length="536" mass="58043">MSTHTLRDPLSSGNRKLPKDTASDHEKAVVPADIPATTNGHHRSPLADLSQVRKNFLLLIFSVSTFIDVCNVSGAGVAVVQIANDIKLDTSQIVWIITSYSLCFAAVLLLAGRLSYLWPAQIIFEGGFLTLGVLSLVTSFVTSSKYGFLILRGLGGIAGAMSELTLPSHLTVHMFPDPAEQQAKLALLGISGAIGNVLGLVLAGVCMLASYKWFFRVIAILCIVFTIACVTLLPMTKSSYVPDPKYPRWQRLDIVGVGLLMGSLICFILALTQGPIDGWGAASFIAPFILSFPLAIGFFVWEAKIPPQSAVLPSPIWKITNIVISSLAICIPFPFWATSQLLYATYFQQVFGWKPIHVAAAILPQGIASLMAGAASQFFPQMITKARIFMPLGAALIIIAEILFIFSDGGHGMDYWRYLFPAFVLGSVGAVMSFFASAINLIQYCPPEYSGVAGGWTQVMSQVAGAITLAVQASFEGDGLMDWNKAARRSFYFQIAWTAALALQFVIFYKTPGTTEEEHEATRKRIEASGKDKGVM</sequence>
<evidence type="ECO:0000313" key="9">
    <source>
        <dbReference type="EMBL" id="ODO11511.1"/>
    </source>
</evidence>
<feature type="transmembrane region" description="Helical" evidence="7">
    <location>
        <begin position="322"/>
        <end position="344"/>
    </location>
</feature>
<reference evidence="9 10" key="1">
    <citation type="submission" date="2016-06" db="EMBL/GenBank/DDBJ databases">
        <title>Evolution of pathogenesis and genome organization in the Tremellales.</title>
        <authorList>
            <person name="Cuomo C."/>
            <person name="Litvintseva A."/>
            <person name="Heitman J."/>
            <person name="Chen Y."/>
            <person name="Sun S."/>
            <person name="Springer D."/>
            <person name="Dromer F."/>
            <person name="Young S."/>
            <person name="Zeng Q."/>
            <person name="Chapman S."/>
            <person name="Gujja S."/>
            <person name="Saif S."/>
            <person name="Birren B."/>
        </authorList>
    </citation>
    <scope>NUCLEOTIDE SEQUENCE [LARGE SCALE GENOMIC DNA]</scope>
    <source>
        <strain evidence="9 10">CBS 6273</strain>
    </source>
</reference>
<gene>
    <name evidence="9" type="ORF">I350_00291</name>
</gene>
<dbReference type="PROSITE" id="PS50850">
    <property type="entry name" value="MFS"/>
    <property type="match status" value="1"/>
</dbReference>
<feature type="transmembrane region" description="Helical" evidence="7">
    <location>
        <begin position="122"/>
        <end position="140"/>
    </location>
</feature>
<evidence type="ECO:0000256" key="6">
    <source>
        <dbReference type="SAM" id="MobiDB-lite"/>
    </source>
</evidence>
<organism evidence="9 10">
    <name type="scientific">Cryptococcus amylolentus CBS 6273</name>
    <dbReference type="NCBI Taxonomy" id="1296118"/>
    <lineage>
        <taxon>Eukaryota</taxon>
        <taxon>Fungi</taxon>
        <taxon>Dikarya</taxon>
        <taxon>Basidiomycota</taxon>
        <taxon>Agaricomycotina</taxon>
        <taxon>Tremellomycetes</taxon>
        <taxon>Tremellales</taxon>
        <taxon>Cryptococcaceae</taxon>
        <taxon>Cryptococcus</taxon>
    </lineage>
</organism>
<proteinExistence type="predicted"/>
<dbReference type="InterPro" id="IPR011701">
    <property type="entry name" value="MFS"/>
</dbReference>
<feature type="region of interest" description="Disordered" evidence="6">
    <location>
        <begin position="1"/>
        <end position="28"/>
    </location>
</feature>